<dbReference type="AlphaFoldDB" id="A0A2P2PML8"/>
<evidence type="ECO:0000256" key="1">
    <source>
        <dbReference type="SAM" id="Phobius"/>
    </source>
</evidence>
<keyword evidence="1" id="KW-1133">Transmembrane helix</keyword>
<dbReference type="EMBL" id="GGEC01075490">
    <property type="protein sequence ID" value="MBX55974.1"/>
    <property type="molecule type" value="Transcribed_RNA"/>
</dbReference>
<name>A0A2P2PML8_RHIMU</name>
<feature type="transmembrane region" description="Helical" evidence="1">
    <location>
        <begin position="6"/>
        <end position="27"/>
    </location>
</feature>
<reference evidence="2" key="1">
    <citation type="submission" date="2018-02" db="EMBL/GenBank/DDBJ databases">
        <title>Rhizophora mucronata_Transcriptome.</title>
        <authorList>
            <person name="Meera S.P."/>
            <person name="Sreeshan A."/>
            <person name="Augustine A."/>
        </authorList>
    </citation>
    <scope>NUCLEOTIDE SEQUENCE</scope>
    <source>
        <tissue evidence="2">Leaf</tissue>
    </source>
</reference>
<organism evidence="2">
    <name type="scientific">Rhizophora mucronata</name>
    <name type="common">Asiatic mangrove</name>
    <dbReference type="NCBI Taxonomy" id="61149"/>
    <lineage>
        <taxon>Eukaryota</taxon>
        <taxon>Viridiplantae</taxon>
        <taxon>Streptophyta</taxon>
        <taxon>Embryophyta</taxon>
        <taxon>Tracheophyta</taxon>
        <taxon>Spermatophyta</taxon>
        <taxon>Magnoliopsida</taxon>
        <taxon>eudicotyledons</taxon>
        <taxon>Gunneridae</taxon>
        <taxon>Pentapetalae</taxon>
        <taxon>rosids</taxon>
        <taxon>fabids</taxon>
        <taxon>Malpighiales</taxon>
        <taxon>Rhizophoraceae</taxon>
        <taxon>Rhizophora</taxon>
    </lineage>
</organism>
<accession>A0A2P2PML8</accession>
<keyword evidence="1" id="KW-0812">Transmembrane</keyword>
<sequence length="37" mass="4335">MIPEISISLMLMCSYVVICMLVSNFLTDSMYLQREEM</sequence>
<protein>
    <submittedName>
        <fullName evidence="2">Uncharacterized protein</fullName>
    </submittedName>
</protein>
<keyword evidence="1" id="KW-0472">Membrane</keyword>
<evidence type="ECO:0000313" key="2">
    <source>
        <dbReference type="EMBL" id="MBX55974.1"/>
    </source>
</evidence>
<proteinExistence type="predicted"/>